<name>A0A840YDS7_9PROT</name>
<dbReference type="GO" id="GO:0033717">
    <property type="term" value="F:gluconate 2-dehydrogenase (acceptor) activity"/>
    <property type="evidence" value="ECO:0007669"/>
    <property type="project" value="UniProtKB-EC"/>
</dbReference>
<protein>
    <submittedName>
        <fullName evidence="7">Gluconate 2-dehydrogenase alpha chain</fullName>
        <ecNumber evidence="7">1.1.99.3</ecNumber>
    </submittedName>
</protein>
<dbReference type="Gene3D" id="3.50.50.60">
    <property type="entry name" value="FAD/NAD(P)-binding domain"/>
    <property type="match status" value="2"/>
</dbReference>
<organism evidence="7 8">
    <name type="scientific">Muricoccus pecuniae</name>
    <dbReference type="NCBI Taxonomy" id="693023"/>
    <lineage>
        <taxon>Bacteria</taxon>
        <taxon>Pseudomonadati</taxon>
        <taxon>Pseudomonadota</taxon>
        <taxon>Alphaproteobacteria</taxon>
        <taxon>Acetobacterales</taxon>
        <taxon>Roseomonadaceae</taxon>
        <taxon>Muricoccus</taxon>
    </lineage>
</organism>
<dbReference type="Pfam" id="PF05199">
    <property type="entry name" value="GMC_oxred_C"/>
    <property type="match status" value="1"/>
</dbReference>
<comment type="caution">
    <text evidence="7">The sequence shown here is derived from an EMBL/GenBank/DDBJ whole genome shotgun (WGS) entry which is preliminary data.</text>
</comment>
<dbReference type="PANTHER" id="PTHR46056:SF12">
    <property type="entry name" value="LONG-CHAIN-ALCOHOL OXIDASE"/>
    <property type="match status" value="1"/>
</dbReference>
<evidence type="ECO:0000256" key="3">
    <source>
        <dbReference type="ARBA" id="ARBA00022827"/>
    </source>
</evidence>
<dbReference type="SUPFAM" id="SSF51905">
    <property type="entry name" value="FAD/NAD(P)-binding domain"/>
    <property type="match status" value="1"/>
</dbReference>
<evidence type="ECO:0000256" key="1">
    <source>
        <dbReference type="ARBA" id="ARBA00010790"/>
    </source>
</evidence>
<dbReference type="EC" id="1.1.99.3" evidence="7"/>
<dbReference type="Proteomes" id="UP000580654">
    <property type="component" value="Unassembled WGS sequence"/>
</dbReference>
<feature type="domain" description="Glucose-methanol-choline oxidoreductase C-terminal" evidence="6">
    <location>
        <begin position="453"/>
        <end position="574"/>
    </location>
</feature>
<comment type="similarity">
    <text evidence="1">Belongs to the GMC oxidoreductase family.</text>
</comment>
<dbReference type="InterPro" id="IPR000172">
    <property type="entry name" value="GMC_OxRdtase_N"/>
</dbReference>
<sequence>MEPRGARLMRRLPRKDAVIIGLGWTGAIMGWELCQAGLQVVALERGPWRDTASDFNIGTAPDELRYGIRGELFLNNSQDTVTARNTVDQLALPIRKWGSFLPGNGVGGAGVHWNGHTWRFLPSDFLMRSHYLQKYGEGVFPENHTIQDWGVTYDELEPYYDKFEYLAGISGQAGNVKGEILPGGNPFEGWRERAYPTPPLKMQHAQNLFSRAATELGFKPFPMPSGNISQAYTNPLGVTLAPCTYCGFCERFGCANYSKSSPQTTVLPVLMRHPGFEARVQCEVVRVLKSADGKTATGVVYIDAQGEEWEQPADLVIMAAYQLWNVRLMLYSGIGRPYDPSTGEGVVGKNYAYQANSAVNGFFDSSHAFNHWAGAGSLGITADEYNGDNFDHSGLNFVGGANINCTSFHARPISARPIPPGTPRWGSAWKKATRENYGSFANVGSQGCNMSYRDNYLDLDPTYKDRLGRPLLRMTFDFKANEERMSAYVTDKMVPIMRAMGAKQIVANPKKGPWNVVPYQTTHNTGGAIMGDNPRTSAVNKYLQVWDMPNVFVLGASAFPQNAGYNPTGTVGALTYHAAEAITKQYLKNPGQPLVQA</sequence>
<accession>A0A840YDS7</accession>
<evidence type="ECO:0000313" key="7">
    <source>
        <dbReference type="EMBL" id="MBB5694527.1"/>
    </source>
</evidence>
<evidence type="ECO:0000259" key="5">
    <source>
        <dbReference type="Pfam" id="PF00732"/>
    </source>
</evidence>
<dbReference type="Pfam" id="PF00732">
    <property type="entry name" value="GMC_oxred_N"/>
    <property type="match status" value="1"/>
</dbReference>
<keyword evidence="2" id="KW-0285">Flavoprotein</keyword>
<evidence type="ECO:0000313" key="8">
    <source>
        <dbReference type="Proteomes" id="UP000580654"/>
    </source>
</evidence>
<dbReference type="InterPro" id="IPR007867">
    <property type="entry name" value="GMC_OxRtase_C"/>
</dbReference>
<dbReference type="EMBL" id="JACIJD010000010">
    <property type="protein sequence ID" value="MBB5694527.1"/>
    <property type="molecule type" value="Genomic_DNA"/>
</dbReference>
<evidence type="ECO:0000259" key="6">
    <source>
        <dbReference type="Pfam" id="PF05199"/>
    </source>
</evidence>
<dbReference type="AlphaFoldDB" id="A0A840YDS7"/>
<evidence type="ECO:0000256" key="2">
    <source>
        <dbReference type="ARBA" id="ARBA00022630"/>
    </source>
</evidence>
<proteinExistence type="inferred from homology"/>
<feature type="domain" description="Glucose-methanol-choline oxidoreductase N-terminal" evidence="5">
    <location>
        <begin position="242"/>
        <end position="350"/>
    </location>
</feature>
<dbReference type="InterPro" id="IPR036188">
    <property type="entry name" value="FAD/NAD-bd_sf"/>
</dbReference>
<dbReference type="PANTHER" id="PTHR46056">
    <property type="entry name" value="LONG-CHAIN-ALCOHOL OXIDASE"/>
    <property type="match status" value="1"/>
</dbReference>
<keyword evidence="3" id="KW-0274">FAD</keyword>
<keyword evidence="4 7" id="KW-0560">Oxidoreductase</keyword>
<gene>
    <name evidence="7" type="ORF">FHS87_002573</name>
</gene>
<dbReference type="GO" id="GO:0050660">
    <property type="term" value="F:flavin adenine dinucleotide binding"/>
    <property type="evidence" value="ECO:0007669"/>
    <property type="project" value="InterPro"/>
</dbReference>
<keyword evidence="8" id="KW-1185">Reference proteome</keyword>
<evidence type="ECO:0000256" key="4">
    <source>
        <dbReference type="ARBA" id="ARBA00023002"/>
    </source>
</evidence>
<reference evidence="7 8" key="1">
    <citation type="submission" date="2020-08" db="EMBL/GenBank/DDBJ databases">
        <title>Genomic Encyclopedia of Type Strains, Phase IV (KMG-IV): sequencing the most valuable type-strain genomes for metagenomic binning, comparative biology and taxonomic classification.</title>
        <authorList>
            <person name="Goeker M."/>
        </authorList>
    </citation>
    <scope>NUCLEOTIDE SEQUENCE [LARGE SCALE GENOMIC DNA]</scope>
    <source>
        <strain evidence="7 8">DSM 25622</strain>
    </source>
</reference>
<dbReference type="SUPFAM" id="SSF54373">
    <property type="entry name" value="FAD-linked reductases, C-terminal domain"/>
    <property type="match status" value="1"/>
</dbReference>